<dbReference type="InterPro" id="IPR041413">
    <property type="entry name" value="MLTR_LBD"/>
</dbReference>
<evidence type="ECO:0000313" key="3">
    <source>
        <dbReference type="Proteomes" id="UP000308707"/>
    </source>
</evidence>
<dbReference type="Gene3D" id="1.10.260.40">
    <property type="entry name" value="lambda repressor-like DNA-binding domains"/>
    <property type="match status" value="1"/>
</dbReference>
<dbReference type="PANTHER" id="PTHR35010:SF4">
    <property type="entry name" value="BLL5781 PROTEIN"/>
    <property type="match status" value="1"/>
</dbReference>
<dbReference type="Pfam" id="PF17765">
    <property type="entry name" value="MLTR_LBD"/>
    <property type="match status" value="1"/>
</dbReference>
<dbReference type="SUPFAM" id="SSF47413">
    <property type="entry name" value="lambda repressor-like DNA-binding domains"/>
    <property type="match status" value="1"/>
</dbReference>
<accession>A0A4V5ZQF9</accession>
<comment type="caution">
    <text evidence="2">The sequence shown here is derived from an EMBL/GenBank/DDBJ whole genome shotgun (WGS) entry which is preliminary data.</text>
</comment>
<protein>
    <submittedName>
        <fullName evidence="2">Helix-turn-helix transcriptional regulator</fullName>
    </submittedName>
</protein>
<evidence type="ECO:0000313" key="2">
    <source>
        <dbReference type="EMBL" id="TKR32893.1"/>
    </source>
</evidence>
<dbReference type="RefSeq" id="WP_137265102.1">
    <property type="nucleotide sequence ID" value="NZ_SZUA01000001.1"/>
</dbReference>
<feature type="domain" description="HTH cro/C1-type" evidence="1">
    <location>
        <begin position="13"/>
        <end position="67"/>
    </location>
</feature>
<sequence>MTATKHAPIGALLREWRTMRRMSQMDLALEAGISTRHLSYIETGKAQASRGLVAGLADALGMPLRERNTLLRAAGFAPHYSETPLVKPELDRMRDAIEFILKHQEPYPAFVINRRWEVVLANDAAVRMNRFLMKERPLRHSNMMHQVFDPEDFRPVIVNWPEVAGRFISLLHEDIAAAPSDPGPRQLLGEILAYPGVPEHWRHRDLESEPTPILNLVFRSDEGEVRFFETITTFAGPKDITLDELRIECSFPVDDKTAELCRRLQAEAV</sequence>
<organism evidence="2 3">
    <name type="scientific">Luteimonas gilva</name>
    <dbReference type="NCBI Taxonomy" id="2572684"/>
    <lineage>
        <taxon>Bacteria</taxon>
        <taxon>Pseudomonadati</taxon>
        <taxon>Pseudomonadota</taxon>
        <taxon>Gammaproteobacteria</taxon>
        <taxon>Lysobacterales</taxon>
        <taxon>Lysobacteraceae</taxon>
        <taxon>Luteimonas</taxon>
    </lineage>
</organism>
<dbReference type="Gene3D" id="3.30.450.180">
    <property type="match status" value="1"/>
</dbReference>
<name>A0A4V5ZQF9_9GAMM</name>
<dbReference type="InterPro" id="IPR001387">
    <property type="entry name" value="Cro/C1-type_HTH"/>
</dbReference>
<dbReference type="InterPro" id="IPR010982">
    <property type="entry name" value="Lambda_DNA-bd_dom_sf"/>
</dbReference>
<gene>
    <name evidence="2" type="ORF">FCE95_00735</name>
</gene>
<dbReference type="CDD" id="cd00093">
    <property type="entry name" value="HTH_XRE"/>
    <property type="match status" value="1"/>
</dbReference>
<dbReference type="Pfam" id="PF13560">
    <property type="entry name" value="HTH_31"/>
    <property type="match status" value="1"/>
</dbReference>
<dbReference type="GO" id="GO:0003677">
    <property type="term" value="F:DNA binding"/>
    <property type="evidence" value="ECO:0007669"/>
    <property type="project" value="InterPro"/>
</dbReference>
<dbReference type="EMBL" id="SZUA01000001">
    <property type="protein sequence ID" value="TKR32893.1"/>
    <property type="molecule type" value="Genomic_DNA"/>
</dbReference>
<evidence type="ECO:0000259" key="1">
    <source>
        <dbReference type="PROSITE" id="PS50943"/>
    </source>
</evidence>
<dbReference type="PROSITE" id="PS50943">
    <property type="entry name" value="HTH_CROC1"/>
    <property type="match status" value="1"/>
</dbReference>
<dbReference type="Proteomes" id="UP000308707">
    <property type="component" value="Unassembled WGS sequence"/>
</dbReference>
<dbReference type="OrthoDB" id="2959414at2"/>
<reference evidence="2 3" key="1">
    <citation type="submission" date="2019-04" db="EMBL/GenBank/DDBJ databases">
        <title>Reference strain of H23.</title>
        <authorList>
            <person name="Luo X."/>
        </authorList>
    </citation>
    <scope>NUCLEOTIDE SEQUENCE [LARGE SCALE GENOMIC DNA]</scope>
    <source>
        <strain evidence="2 3">H23</strain>
    </source>
</reference>
<dbReference type="PANTHER" id="PTHR35010">
    <property type="entry name" value="BLL4672 PROTEIN-RELATED"/>
    <property type="match status" value="1"/>
</dbReference>
<keyword evidence="3" id="KW-1185">Reference proteome</keyword>
<dbReference type="SMART" id="SM00530">
    <property type="entry name" value="HTH_XRE"/>
    <property type="match status" value="1"/>
</dbReference>
<dbReference type="AlphaFoldDB" id="A0A4V5ZQF9"/>
<proteinExistence type="predicted"/>